<dbReference type="EMBL" id="SHKY01000001">
    <property type="protein sequence ID" value="RZU53289.1"/>
    <property type="molecule type" value="Genomic_DNA"/>
</dbReference>
<accession>A0A4Q7ZS54</accession>
<evidence type="ECO:0000313" key="2">
    <source>
        <dbReference type="Proteomes" id="UP000292564"/>
    </source>
</evidence>
<organism evidence="1 2">
    <name type="scientific">Krasilnikovia cinnamomea</name>
    <dbReference type="NCBI Taxonomy" id="349313"/>
    <lineage>
        <taxon>Bacteria</taxon>
        <taxon>Bacillati</taxon>
        <taxon>Actinomycetota</taxon>
        <taxon>Actinomycetes</taxon>
        <taxon>Micromonosporales</taxon>
        <taxon>Micromonosporaceae</taxon>
        <taxon>Krasilnikovia</taxon>
    </lineage>
</organism>
<gene>
    <name evidence="1" type="ORF">EV385_5199</name>
</gene>
<dbReference type="RefSeq" id="WP_130511782.1">
    <property type="nucleotide sequence ID" value="NZ_SHKY01000001.1"/>
</dbReference>
<reference evidence="1 2" key="1">
    <citation type="submission" date="2019-02" db="EMBL/GenBank/DDBJ databases">
        <title>Sequencing the genomes of 1000 actinobacteria strains.</title>
        <authorList>
            <person name="Klenk H.-P."/>
        </authorList>
    </citation>
    <scope>NUCLEOTIDE SEQUENCE [LARGE SCALE GENOMIC DNA]</scope>
    <source>
        <strain evidence="1 2">DSM 45162</strain>
    </source>
</reference>
<comment type="caution">
    <text evidence="1">The sequence shown here is derived from an EMBL/GenBank/DDBJ whole genome shotgun (WGS) entry which is preliminary data.</text>
</comment>
<evidence type="ECO:0000313" key="1">
    <source>
        <dbReference type="EMBL" id="RZU53289.1"/>
    </source>
</evidence>
<dbReference type="OrthoDB" id="5194016at2"/>
<sequence length="103" mass="10877">MTQTPPAPLPFAKVPADTYAAAFSATCEPTETRRGVLLTGTCPRCGDRMDYLVPTGVFLVFPGGSGPRPTPVMCTCRAEHPGRPDDDEGCGAYWTVELTGLAS</sequence>
<proteinExistence type="predicted"/>
<dbReference type="AlphaFoldDB" id="A0A4Q7ZS54"/>
<name>A0A4Q7ZS54_9ACTN</name>
<dbReference type="Proteomes" id="UP000292564">
    <property type="component" value="Unassembled WGS sequence"/>
</dbReference>
<keyword evidence="2" id="KW-1185">Reference proteome</keyword>
<protein>
    <submittedName>
        <fullName evidence="1">Uncharacterized protein</fullName>
    </submittedName>
</protein>